<gene>
    <name evidence="2" type="ORF">DFR76_102857</name>
</gene>
<feature type="region of interest" description="Disordered" evidence="1">
    <location>
        <begin position="1"/>
        <end position="29"/>
    </location>
</feature>
<proteinExistence type="predicted"/>
<evidence type="ECO:0000313" key="3">
    <source>
        <dbReference type="Proteomes" id="UP000254869"/>
    </source>
</evidence>
<evidence type="ECO:0000313" key="2">
    <source>
        <dbReference type="EMBL" id="RDI68456.1"/>
    </source>
</evidence>
<organism evidence="2 3">
    <name type="scientific">Nocardia pseudobrasiliensis</name>
    <dbReference type="NCBI Taxonomy" id="45979"/>
    <lineage>
        <taxon>Bacteria</taxon>
        <taxon>Bacillati</taxon>
        <taxon>Actinomycetota</taxon>
        <taxon>Actinomycetes</taxon>
        <taxon>Mycobacteriales</taxon>
        <taxon>Nocardiaceae</taxon>
        <taxon>Nocardia</taxon>
    </lineage>
</organism>
<reference evidence="2 3" key="1">
    <citation type="submission" date="2018-07" db="EMBL/GenBank/DDBJ databases">
        <title>Genomic Encyclopedia of Type Strains, Phase IV (KMG-IV): sequencing the most valuable type-strain genomes for metagenomic binning, comparative biology and taxonomic classification.</title>
        <authorList>
            <person name="Goeker M."/>
        </authorList>
    </citation>
    <scope>NUCLEOTIDE SEQUENCE [LARGE SCALE GENOMIC DNA]</scope>
    <source>
        <strain evidence="2 3">DSM 44290</strain>
    </source>
</reference>
<keyword evidence="3" id="KW-1185">Reference proteome</keyword>
<dbReference type="Proteomes" id="UP000254869">
    <property type="component" value="Unassembled WGS sequence"/>
</dbReference>
<name>A0A370ICL7_9NOCA</name>
<comment type="caution">
    <text evidence="2">The sequence shown here is derived from an EMBL/GenBank/DDBJ whole genome shotgun (WGS) entry which is preliminary data.</text>
</comment>
<accession>A0A370ICL7</accession>
<feature type="compositionally biased region" description="Basic and acidic residues" evidence="1">
    <location>
        <begin position="1"/>
        <end position="21"/>
    </location>
</feature>
<evidence type="ECO:0000256" key="1">
    <source>
        <dbReference type="SAM" id="MobiDB-lite"/>
    </source>
</evidence>
<protein>
    <submittedName>
        <fullName evidence="2">Uncharacterized protein</fullName>
    </submittedName>
</protein>
<dbReference type="EMBL" id="QQBC01000002">
    <property type="protein sequence ID" value="RDI68456.1"/>
    <property type="molecule type" value="Genomic_DNA"/>
</dbReference>
<sequence length="29" mass="3293">MTAWSRRAEDPTMDKTDEKDAVLIARSTP</sequence>
<dbReference type="AlphaFoldDB" id="A0A370ICL7"/>